<organism evidence="5 6">
    <name type="scientific">Candidatus Sulfurimonas marisnigri</name>
    <dbReference type="NCBI Taxonomy" id="2740405"/>
    <lineage>
        <taxon>Bacteria</taxon>
        <taxon>Pseudomonadati</taxon>
        <taxon>Campylobacterota</taxon>
        <taxon>Epsilonproteobacteria</taxon>
        <taxon>Campylobacterales</taxon>
        <taxon>Sulfurimonadaceae</taxon>
        <taxon>Sulfurimonas</taxon>
    </lineage>
</organism>
<dbReference type="GO" id="GO:0006281">
    <property type="term" value="P:DNA repair"/>
    <property type="evidence" value="ECO:0007669"/>
    <property type="project" value="TreeGrafter"/>
</dbReference>
<protein>
    <recommendedName>
        <fullName evidence="4">phosphoglycolate phosphatase</fullName>
        <ecNumber evidence="4">3.1.3.18</ecNumber>
    </recommendedName>
</protein>
<comment type="catalytic activity">
    <reaction evidence="1">
        <text>2-phosphoglycolate + H2O = glycolate + phosphate</text>
        <dbReference type="Rhea" id="RHEA:14369"/>
        <dbReference type="ChEBI" id="CHEBI:15377"/>
        <dbReference type="ChEBI" id="CHEBI:29805"/>
        <dbReference type="ChEBI" id="CHEBI:43474"/>
        <dbReference type="ChEBI" id="CHEBI:58033"/>
        <dbReference type="EC" id="3.1.3.18"/>
    </reaction>
</comment>
<comment type="pathway">
    <text evidence="2">Organic acid metabolism; glycolate biosynthesis; glycolate from 2-phosphoglycolate: step 1/1.</text>
</comment>
<dbReference type="Gene3D" id="3.40.50.1000">
    <property type="entry name" value="HAD superfamily/HAD-like"/>
    <property type="match status" value="1"/>
</dbReference>
<evidence type="ECO:0000313" key="5">
    <source>
        <dbReference type="EMBL" id="QOY55471.1"/>
    </source>
</evidence>
<dbReference type="Pfam" id="PF13419">
    <property type="entry name" value="HAD_2"/>
    <property type="match status" value="1"/>
</dbReference>
<dbReference type="InterPro" id="IPR036412">
    <property type="entry name" value="HAD-like_sf"/>
</dbReference>
<accession>A0A7S7M1P4</accession>
<dbReference type="SFLD" id="SFLDS00003">
    <property type="entry name" value="Haloacid_Dehalogenase"/>
    <property type="match status" value="1"/>
</dbReference>
<reference evidence="5 6" key="1">
    <citation type="submission" date="2020-05" db="EMBL/GenBank/DDBJ databases">
        <title>Sulfurimonas marisnigri, sp. nov., and Sulfurimonas baltica, sp. nov., manganese oxide reducing chemolithoautotrophs of the class Epsilonproteobacteria isolated from the pelagic redoxclines of the Black and Baltic Seas and emended description of the genus Sulfurimonas.</title>
        <authorList>
            <person name="Henkel J.V."/>
            <person name="Laudan C."/>
            <person name="Werner J."/>
            <person name="Neu T."/>
            <person name="Plewe S."/>
            <person name="Sproer C."/>
            <person name="Bunk B."/>
            <person name="Schulz-Vogt H.N."/>
        </authorList>
    </citation>
    <scope>NUCLEOTIDE SEQUENCE [LARGE SCALE GENOMIC DNA]</scope>
    <source>
        <strain evidence="5 6">SoZ1</strain>
    </source>
</reference>
<evidence type="ECO:0000313" key="6">
    <source>
        <dbReference type="Proteomes" id="UP000593836"/>
    </source>
</evidence>
<dbReference type="AlphaFoldDB" id="A0A7S7M1P4"/>
<dbReference type="InterPro" id="IPR041492">
    <property type="entry name" value="HAD_2"/>
</dbReference>
<dbReference type="EMBL" id="CP054493">
    <property type="protein sequence ID" value="QOY55471.1"/>
    <property type="molecule type" value="Genomic_DNA"/>
</dbReference>
<evidence type="ECO:0000256" key="4">
    <source>
        <dbReference type="ARBA" id="ARBA00013078"/>
    </source>
</evidence>
<dbReference type="NCBIfam" id="TIGR01509">
    <property type="entry name" value="HAD-SF-IA-v3"/>
    <property type="match status" value="1"/>
</dbReference>
<gene>
    <name evidence="5" type="ORF">HUE87_04345</name>
</gene>
<dbReference type="CDD" id="cd07505">
    <property type="entry name" value="HAD_BPGM-like"/>
    <property type="match status" value="1"/>
</dbReference>
<dbReference type="InterPro" id="IPR023198">
    <property type="entry name" value="PGP-like_dom2"/>
</dbReference>
<dbReference type="SFLD" id="SFLDG01129">
    <property type="entry name" value="C1.5:_HAD__Beta-PGM__Phosphata"/>
    <property type="match status" value="1"/>
</dbReference>
<dbReference type="EC" id="3.1.3.18" evidence="4"/>
<dbReference type="InterPro" id="IPR050155">
    <property type="entry name" value="HAD-like_hydrolase_sf"/>
</dbReference>
<dbReference type="KEGG" id="smas:HUE87_04345"/>
<evidence type="ECO:0000256" key="3">
    <source>
        <dbReference type="ARBA" id="ARBA00006171"/>
    </source>
</evidence>
<dbReference type="InterPro" id="IPR006439">
    <property type="entry name" value="HAD-SF_hydro_IA"/>
</dbReference>
<evidence type="ECO:0000256" key="1">
    <source>
        <dbReference type="ARBA" id="ARBA00000830"/>
    </source>
</evidence>
<name>A0A7S7M1P4_9BACT</name>
<dbReference type="InterPro" id="IPR023214">
    <property type="entry name" value="HAD_sf"/>
</dbReference>
<sequence>MKKYLLFDNDGVLVETEQWYYEANKKSLNEIDVELPFDVYMEIMARGGTAWEVAKKHGHTQKTVDEQRRRRDIYYREFISSEHIEIDGVVDVLEELSKEYSFGIVTTSRRVDFDLIHSQREIVKYMDFTLCVEEYPRAKPHADPYLAGMKKFNALKDECLVIEDSQRGLSSAVNAGIDCAVVENTFTASHDFSSATYKIKTLRELPTLLKSLKR</sequence>
<dbReference type="PANTHER" id="PTHR43434:SF1">
    <property type="entry name" value="PHOSPHOGLYCOLATE PHOSPHATASE"/>
    <property type="match status" value="1"/>
</dbReference>
<proteinExistence type="inferred from homology"/>
<keyword evidence="6" id="KW-1185">Reference proteome</keyword>
<dbReference type="GO" id="GO:0005829">
    <property type="term" value="C:cytosol"/>
    <property type="evidence" value="ECO:0007669"/>
    <property type="project" value="TreeGrafter"/>
</dbReference>
<dbReference type="SUPFAM" id="SSF56784">
    <property type="entry name" value="HAD-like"/>
    <property type="match status" value="1"/>
</dbReference>
<comment type="similarity">
    <text evidence="3">Belongs to the HAD-like hydrolase superfamily. CbbY/CbbZ/Gph/YieH family.</text>
</comment>
<dbReference type="GO" id="GO:0008967">
    <property type="term" value="F:phosphoglycolate phosphatase activity"/>
    <property type="evidence" value="ECO:0007669"/>
    <property type="project" value="UniProtKB-EC"/>
</dbReference>
<evidence type="ECO:0000256" key="2">
    <source>
        <dbReference type="ARBA" id="ARBA00004818"/>
    </source>
</evidence>
<dbReference type="Proteomes" id="UP000593836">
    <property type="component" value="Chromosome"/>
</dbReference>
<dbReference type="RefSeq" id="WP_194367510.1">
    <property type="nucleotide sequence ID" value="NZ_CP054493.1"/>
</dbReference>
<dbReference type="Gene3D" id="1.10.150.240">
    <property type="entry name" value="Putative phosphatase, domain 2"/>
    <property type="match status" value="1"/>
</dbReference>
<dbReference type="PANTHER" id="PTHR43434">
    <property type="entry name" value="PHOSPHOGLYCOLATE PHOSPHATASE"/>
    <property type="match status" value="1"/>
</dbReference>